<comment type="caution">
    <text evidence="1">The sequence shown here is derived from an EMBL/GenBank/DDBJ whole genome shotgun (WGS) entry which is preliminary data.</text>
</comment>
<evidence type="ECO:0000313" key="1">
    <source>
        <dbReference type="EMBL" id="GAA3829910.1"/>
    </source>
</evidence>
<sequence>MEPQPLIVRLESIDPVETEALAENARRLRDEILQVEGVVGAEPVPSTETAAGTRSPTLLQDGALAISIYIWLVRPAIAVIRDFLRRNAGNRAQLEFPNGQKVTIEGHSEESAERLVAILKEYEDRADRG</sequence>
<reference evidence="2" key="1">
    <citation type="journal article" date="2019" name="Int. J. Syst. Evol. Microbiol.">
        <title>The Global Catalogue of Microorganisms (GCM) 10K type strain sequencing project: providing services to taxonomists for standard genome sequencing and annotation.</title>
        <authorList>
            <consortium name="The Broad Institute Genomics Platform"/>
            <consortium name="The Broad Institute Genome Sequencing Center for Infectious Disease"/>
            <person name="Wu L."/>
            <person name="Ma J."/>
        </authorList>
    </citation>
    <scope>NUCLEOTIDE SEQUENCE [LARGE SCALE GENOMIC DNA]</scope>
    <source>
        <strain evidence="2">JCM 16908</strain>
    </source>
</reference>
<accession>A0ABP7IYL1</accession>
<dbReference type="Proteomes" id="UP001500888">
    <property type="component" value="Unassembled WGS sequence"/>
</dbReference>
<name>A0ABP7IYL1_9ACTN</name>
<protein>
    <submittedName>
        <fullName evidence="1">Uncharacterized protein</fullName>
    </submittedName>
</protein>
<gene>
    <name evidence="1" type="ORF">GCM10022226_58440</name>
</gene>
<keyword evidence="2" id="KW-1185">Reference proteome</keyword>
<dbReference type="EMBL" id="BAAAZR010000028">
    <property type="protein sequence ID" value="GAA3829910.1"/>
    <property type="molecule type" value="Genomic_DNA"/>
</dbReference>
<proteinExistence type="predicted"/>
<organism evidence="1 2">
    <name type="scientific">Sphaerisporangium flaviroseum</name>
    <dbReference type="NCBI Taxonomy" id="509199"/>
    <lineage>
        <taxon>Bacteria</taxon>
        <taxon>Bacillati</taxon>
        <taxon>Actinomycetota</taxon>
        <taxon>Actinomycetes</taxon>
        <taxon>Streptosporangiales</taxon>
        <taxon>Streptosporangiaceae</taxon>
        <taxon>Sphaerisporangium</taxon>
    </lineage>
</organism>
<dbReference type="RefSeq" id="WP_344947203.1">
    <property type="nucleotide sequence ID" value="NZ_BAAAZR010000028.1"/>
</dbReference>
<evidence type="ECO:0000313" key="2">
    <source>
        <dbReference type="Proteomes" id="UP001500888"/>
    </source>
</evidence>